<dbReference type="Proteomes" id="UP000195729">
    <property type="component" value="Chromosome"/>
</dbReference>
<proteinExistence type="predicted"/>
<keyword evidence="3" id="KW-1185">Reference proteome</keyword>
<dbReference type="AlphaFoldDB" id="A0A1Y0LFM9"/>
<reference evidence="3 4" key="1">
    <citation type="submission" date="2016-05" db="EMBL/GenBank/DDBJ databases">
        <title>Complete genome sequence of two 2,5-diketo-D-glunonic acid producing strain Tatumella citrea.</title>
        <authorList>
            <person name="Duan C."/>
            <person name="Yang J."/>
            <person name="Yang S."/>
        </authorList>
    </citation>
    <scope>NUCLEOTIDE SEQUENCE [LARGE SCALE GENOMIC DNA]</scope>
    <source>
        <strain evidence="2 3">ATCC 39140</strain>
        <strain evidence="1 4">DSM 13699</strain>
    </source>
</reference>
<dbReference type="EMBL" id="CP015579">
    <property type="protein sequence ID" value="ARU92868.1"/>
    <property type="molecule type" value="Genomic_DNA"/>
</dbReference>
<evidence type="ECO:0000313" key="1">
    <source>
        <dbReference type="EMBL" id="ARU92868.1"/>
    </source>
</evidence>
<dbReference type="EMBL" id="CP015581">
    <property type="protein sequence ID" value="ARU96906.1"/>
    <property type="molecule type" value="Genomic_DNA"/>
</dbReference>
<dbReference type="KEGG" id="tci:A7K98_03085"/>
<dbReference type="Proteomes" id="UP000195814">
    <property type="component" value="Chromosome"/>
</dbReference>
<organism evidence="1 4">
    <name type="scientific">Tatumella citrea</name>
    <name type="common">Pantoea citrea</name>
    <dbReference type="NCBI Taxonomy" id="53336"/>
    <lineage>
        <taxon>Bacteria</taxon>
        <taxon>Pseudomonadati</taxon>
        <taxon>Pseudomonadota</taxon>
        <taxon>Gammaproteobacteria</taxon>
        <taxon>Enterobacterales</taxon>
        <taxon>Erwiniaceae</taxon>
        <taxon>Tatumella</taxon>
    </lineage>
</organism>
<dbReference type="RefSeq" id="WP_087487257.1">
    <property type="nucleotide sequence ID" value="NZ_CP015579.1"/>
</dbReference>
<name>A0A1Y0LFM9_TATCI</name>
<evidence type="ECO:0000313" key="3">
    <source>
        <dbReference type="Proteomes" id="UP000195729"/>
    </source>
</evidence>
<evidence type="ECO:0000313" key="4">
    <source>
        <dbReference type="Proteomes" id="UP000195814"/>
    </source>
</evidence>
<protein>
    <submittedName>
        <fullName evidence="1">Uncharacterized protein</fullName>
    </submittedName>
</protein>
<gene>
    <name evidence="1" type="ORF">A7K98_03085</name>
    <name evidence="2" type="ORF">A7K99_03085</name>
</gene>
<dbReference type="OrthoDB" id="6707824at2"/>
<evidence type="ECO:0000313" key="2">
    <source>
        <dbReference type="EMBL" id="ARU96906.1"/>
    </source>
</evidence>
<sequence length="146" mass="16165">MSGYFFSVSADSIAFYQPPTQLMLELHGGYQQAAAGLFNGGQVDAWGVETLIYRVEEILESQGGKLPAPGEAASSDALLFQVSDLWLDGSNEITPEALESAFNQLTDRLSYSPLSLTAQETIAFCYLVFLREMTHHLRISHIRYQP</sequence>
<accession>A0A1Y0LFM9</accession>